<keyword evidence="1" id="KW-0732">Signal</keyword>
<keyword evidence="3" id="KW-1185">Reference proteome</keyword>
<comment type="caution">
    <text evidence="2">The sequence shown here is derived from an EMBL/GenBank/DDBJ whole genome shotgun (WGS) entry which is preliminary data.</text>
</comment>
<accession>A0A8H6CQD4</accession>
<organism evidence="2 3">
    <name type="scientific">Letharia columbiana</name>
    <dbReference type="NCBI Taxonomy" id="112416"/>
    <lineage>
        <taxon>Eukaryota</taxon>
        <taxon>Fungi</taxon>
        <taxon>Dikarya</taxon>
        <taxon>Ascomycota</taxon>
        <taxon>Pezizomycotina</taxon>
        <taxon>Lecanoromycetes</taxon>
        <taxon>OSLEUM clade</taxon>
        <taxon>Lecanoromycetidae</taxon>
        <taxon>Lecanorales</taxon>
        <taxon>Lecanorineae</taxon>
        <taxon>Parmeliaceae</taxon>
        <taxon>Letharia</taxon>
    </lineage>
</organism>
<evidence type="ECO:0000313" key="2">
    <source>
        <dbReference type="EMBL" id="KAF6227668.1"/>
    </source>
</evidence>
<dbReference type="OrthoDB" id="3223416at2759"/>
<feature type="signal peptide" evidence="1">
    <location>
        <begin position="1"/>
        <end position="18"/>
    </location>
</feature>
<evidence type="ECO:0000313" key="3">
    <source>
        <dbReference type="Proteomes" id="UP000578531"/>
    </source>
</evidence>
<protein>
    <recommendedName>
        <fullName evidence="4">Small secreted protein</fullName>
    </recommendedName>
</protein>
<dbReference type="EMBL" id="JACCJC010000083">
    <property type="protein sequence ID" value="KAF6227668.1"/>
    <property type="molecule type" value="Genomic_DNA"/>
</dbReference>
<dbReference type="AlphaFoldDB" id="A0A8H6CQD4"/>
<sequence length="179" mass="18588">MRLTAVILANLSAFIVSASTLPKTPPAPSRLNITTIAAASDKSTLECWQLSAPFVQSSQAGTSGAVIAQLGETGATSYSLIPSQFDGGFHNAPVVQYVAFTSGLAVVSLPNSTRTATIPGGRNGLILATDTTNVSTLGHKTVYPSKEVTVGIQIPTRDNEIPLHTVLHAGPCTRGEMDQ</sequence>
<feature type="chain" id="PRO_5034142254" description="Small secreted protein" evidence="1">
    <location>
        <begin position="19"/>
        <end position="179"/>
    </location>
</feature>
<evidence type="ECO:0008006" key="4">
    <source>
        <dbReference type="Google" id="ProtNLM"/>
    </source>
</evidence>
<name>A0A8H6CQD4_9LECA</name>
<dbReference type="Proteomes" id="UP000578531">
    <property type="component" value="Unassembled WGS sequence"/>
</dbReference>
<proteinExistence type="predicted"/>
<evidence type="ECO:0000256" key="1">
    <source>
        <dbReference type="SAM" id="SignalP"/>
    </source>
</evidence>
<gene>
    <name evidence="2" type="ORF">HO173_012108</name>
</gene>
<reference evidence="2 3" key="1">
    <citation type="journal article" date="2020" name="Genomics">
        <title>Complete, high-quality genomes from long-read metagenomic sequencing of two wolf lichen thalli reveals enigmatic genome architecture.</title>
        <authorList>
            <person name="McKenzie S.K."/>
            <person name="Walston R.F."/>
            <person name="Allen J.L."/>
        </authorList>
    </citation>
    <scope>NUCLEOTIDE SEQUENCE [LARGE SCALE GENOMIC DNA]</scope>
    <source>
        <strain evidence="2">WasteWater2</strain>
    </source>
</reference>
<dbReference type="GeneID" id="59293745"/>
<dbReference type="RefSeq" id="XP_037159159.1">
    <property type="nucleotide sequence ID" value="XM_037313981.1"/>
</dbReference>